<proteinExistence type="predicted"/>
<comment type="caution">
    <text evidence="1">The sequence shown here is derived from an EMBL/GenBank/DDBJ whole genome shotgun (WGS) entry which is preliminary data.</text>
</comment>
<evidence type="ECO:0000313" key="2">
    <source>
        <dbReference type="Proteomes" id="UP001595791"/>
    </source>
</evidence>
<dbReference type="Gene3D" id="3.40.47.10">
    <property type="match status" value="1"/>
</dbReference>
<dbReference type="EMBL" id="JBHSBU010000001">
    <property type="protein sequence ID" value="MFC4158975.1"/>
    <property type="molecule type" value="Genomic_DNA"/>
</dbReference>
<evidence type="ECO:0008006" key="3">
    <source>
        <dbReference type="Google" id="ProtNLM"/>
    </source>
</evidence>
<organism evidence="1 2">
    <name type="scientific">Chitinimonas lacunae</name>
    <dbReference type="NCBI Taxonomy" id="1963018"/>
    <lineage>
        <taxon>Bacteria</taxon>
        <taxon>Pseudomonadati</taxon>
        <taxon>Pseudomonadota</taxon>
        <taxon>Betaproteobacteria</taxon>
        <taxon>Neisseriales</taxon>
        <taxon>Chitinibacteraceae</taxon>
        <taxon>Chitinimonas</taxon>
    </lineage>
</organism>
<dbReference type="SUPFAM" id="SSF53901">
    <property type="entry name" value="Thiolase-like"/>
    <property type="match status" value="2"/>
</dbReference>
<gene>
    <name evidence="1" type="ORF">ACFOW7_06345</name>
</gene>
<keyword evidence="2" id="KW-1185">Reference proteome</keyword>
<evidence type="ECO:0000313" key="1">
    <source>
        <dbReference type="EMBL" id="MFC4158975.1"/>
    </source>
</evidence>
<dbReference type="RefSeq" id="WP_378162226.1">
    <property type="nucleotide sequence ID" value="NZ_JBHSBU010000001.1"/>
</dbReference>
<accession>A0ABV8MP23</accession>
<reference evidence="2" key="1">
    <citation type="journal article" date="2019" name="Int. J. Syst. Evol. Microbiol.">
        <title>The Global Catalogue of Microorganisms (GCM) 10K type strain sequencing project: providing services to taxonomists for standard genome sequencing and annotation.</title>
        <authorList>
            <consortium name="The Broad Institute Genomics Platform"/>
            <consortium name="The Broad Institute Genome Sequencing Center for Infectious Disease"/>
            <person name="Wu L."/>
            <person name="Ma J."/>
        </authorList>
    </citation>
    <scope>NUCLEOTIDE SEQUENCE [LARGE SCALE GENOMIC DNA]</scope>
    <source>
        <strain evidence="2">LMG 29894</strain>
    </source>
</reference>
<dbReference type="InterPro" id="IPR016039">
    <property type="entry name" value="Thiolase-like"/>
</dbReference>
<name>A0ABV8MP23_9NEIS</name>
<sequence length="371" mass="39092">MTPAITIVAAACGFPSGPTMELADTAVRSQLSLLQAHPHYLDRAGIPAKVSCFPAEQPFAAARWETLALAALDNLTCRLERQLGSDRPWPPSLLWLVLPDPNHRPALPAGLFERLSSAVRRSPLPWETIEPVLGGHAAGMTALGQAAAALAQRPDALAVILAVEADLSADALTWLDLQALLHGAHEPWRGRFRPQPYGRIPAEGAAALALARLNDPVAGWATLLGCATAAEPMTYRCPEPCTGLGLTQAVRQALSQAGSINPIDCVLADLNGEPYRADQYGFTALRLSDVLQADWQTLTPALASGDLGSASAIAHLALAAYSLWQRPQAGTQLVLASSDDPLRGAALLGATQPIPALPEVQPWRSPSTSTA</sequence>
<dbReference type="Proteomes" id="UP001595791">
    <property type="component" value="Unassembled WGS sequence"/>
</dbReference>
<protein>
    <recommendedName>
        <fullName evidence="3">Beta-ketoacyl synthase N-terminal domain-containing protein</fullName>
    </recommendedName>
</protein>